<proteinExistence type="predicted"/>
<organism evidence="1">
    <name type="scientific">Rhipicephalus zambeziensis</name>
    <dbReference type="NCBI Taxonomy" id="60191"/>
    <lineage>
        <taxon>Eukaryota</taxon>
        <taxon>Metazoa</taxon>
        <taxon>Ecdysozoa</taxon>
        <taxon>Arthropoda</taxon>
        <taxon>Chelicerata</taxon>
        <taxon>Arachnida</taxon>
        <taxon>Acari</taxon>
        <taxon>Parasitiformes</taxon>
        <taxon>Ixodida</taxon>
        <taxon>Ixodoidea</taxon>
        <taxon>Ixodidae</taxon>
        <taxon>Rhipicephalinae</taxon>
        <taxon>Rhipicephalus</taxon>
        <taxon>Rhipicephalus</taxon>
    </lineage>
</organism>
<reference evidence="1" key="1">
    <citation type="journal article" date="2017" name="Parasit. Vectors">
        <title>Sialotranscriptomics of Rhipicephalus zambeziensis reveals intricate expression profiles of secretory proteins and suggests tight temporal transcriptional regulation during blood-feeding.</title>
        <authorList>
            <person name="de Castro M.H."/>
            <person name="de Klerk D."/>
            <person name="Pienaar R."/>
            <person name="Rees D.J.G."/>
            <person name="Mans B.J."/>
        </authorList>
    </citation>
    <scope>NUCLEOTIDE SEQUENCE</scope>
    <source>
        <tissue evidence="1">Salivary glands</tissue>
    </source>
</reference>
<name>A0A224YJ34_9ACAR</name>
<sequence>MSTHSRSHSPPLTLMSTHSRSHSRLLPLVGTHLRSYSRLLTLLGAHSRSHSRPLTLMSTHSYSTHHVQMSVSECELSALMSECAELFSPCFSVRHTYSRS</sequence>
<dbReference type="EMBL" id="GFPF01004603">
    <property type="protein sequence ID" value="MAA15749.1"/>
    <property type="molecule type" value="Transcribed_RNA"/>
</dbReference>
<dbReference type="AlphaFoldDB" id="A0A224YJ34"/>
<protein>
    <submittedName>
        <fullName evidence="1">Plasma membrane calcium-transporting ATPase 1-like</fullName>
    </submittedName>
</protein>
<accession>A0A224YJ34</accession>
<evidence type="ECO:0000313" key="1">
    <source>
        <dbReference type="EMBL" id="MAA15749.1"/>
    </source>
</evidence>